<dbReference type="Proteomes" id="UP000182544">
    <property type="component" value="Unassembled WGS sequence"/>
</dbReference>
<evidence type="ECO:0008006" key="3">
    <source>
        <dbReference type="Google" id="ProtNLM"/>
    </source>
</evidence>
<proteinExistence type="predicted"/>
<dbReference type="AlphaFoldDB" id="A0A1K2ILV7"/>
<dbReference type="STRING" id="369401.SAMN05428642_103126"/>
<dbReference type="PROSITE" id="PS51257">
    <property type="entry name" value="PROKAR_LIPOPROTEIN"/>
    <property type="match status" value="1"/>
</dbReference>
<evidence type="ECO:0000313" key="1">
    <source>
        <dbReference type="EMBL" id="SFZ93425.1"/>
    </source>
</evidence>
<name>A0A1K2ILV7_9FLAO</name>
<keyword evidence="2" id="KW-1185">Reference proteome</keyword>
<dbReference type="OrthoDB" id="1439954at2"/>
<dbReference type="RefSeq" id="WP_072402772.1">
    <property type="nucleotide sequence ID" value="NZ_FPKV01000003.1"/>
</dbReference>
<reference evidence="1 2" key="1">
    <citation type="submission" date="2016-10" db="EMBL/GenBank/DDBJ databases">
        <authorList>
            <person name="de Groot N.N."/>
        </authorList>
    </citation>
    <scope>NUCLEOTIDE SEQUENCE [LARGE SCALE GENOMIC DNA]</scope>
    <source>
        <strain evidence="1 2">DSM 18180</strain>
    </source>
</reference>
<dbReference type="EMBL" id="FPKV01000003">
    <property type="protein sequence ID" value="SFZ93425.1"/>
    <property type="molecule type" value="Genomic_DNA"/>
</dbReference>
<organism evidence="1 2">
    <name type="scientific">Flaviramulus basaltis</name>
    <dbReference type="NCBI Taxonomy" id="369401"/>
    <lineage>
        <taxon>Bacteria</taxon>
        <taxon>Pseudomonadati</taxon>
        <taxon>Bacteroidota</taxon>
        <taxon>Flavobacteriia</taxon>
        <taxon>Flavobacteriales</taxon>
        <taxon>Flavobacteriaceae</taxon>
        <taxon>Flaviramulus</taxon>
    </lineage>
</organism>
<evidence type="ECO:0000313" key="2">
    <source>
        <dbReference type="Proteomes" id="UP000182544"/>
    </source>
</evidence>
<gene>
    <name evidence="1" type="ORF">SAMN05428642_103126</name>
</gene>
<accession>A0A1K2ILV7</accession>
<protein>
    <recommendedName>
        <fullName evidence="3">Lipoprotein</fullName>
    </recommendedName>
</protein>
<sequence>MKVLITLLVIIVLLISCKESKKHEEKTILKTEKVEVENASKGTLKLTLNGKTYVYNNIDWEKSRVKYDDNIRLSIVQERMPQLKFWFPDVKESLTAQNNFKLPDIHRGKLPISINFILYSEEGGKSREAWIFRTGELRASLENDRFQMTFKGEGGPSLDSSKRYPISGELNIKM</sequence>